<evidence type="ECO:0000313" key="2">
    <source>
        <dbReference type="EMBL" id="OEH92532.1"/>
    </source>
</evidence>
<dbReference type="EMBL" id="MJEH01000026">
    <property type="protein sequence ID" value="OEH92532.1"/>
    <property type="molecule type" value="Genomic_DNA"/>
</dbReference>
<dbReference type="Proteomes" id="UP000095209">
    <property type="component" value="Unassembled WGS sequence"/>
</dbReference>
<dbReference type="OrthoDB" id="2970737at2"/>
<sequence length="190" mass="22409">MKQKRFSVKNVLAVFGVLFFIMIMGAYLTNEKKDILYIRHNLDKFHTETVPYHDEIEFTLKTDEVIHGIDKPIKITSIYDTDVYVTEVREKKNHIYVVLGFDSHINWQGGTMLSFFRLNDDDYYTFSTGFIEFDAYDEYGEIGDYGGGFGDNRGQYQQVGHYNFDKEEFLKSNEWTFEISGFHLLNYSEK</sequence>
<keyword evidence="1" id="KW-1133">Transmembrane helix</keyword>
<organism evidence="2 3">
    <name type="scientific">Bacillus solimangrovi</name>
    <dbReference type="NCBI Taxonomy" id="1305675"/>
    <lineage>
        <taxon>Bacteria</taxon>
        <taxon>Bacillati</taxon>
        <taxon>Bacillota</taxon>
        <taxon>Bacilli</taxon>
        <taxon>Bacillales</taxon>
        <taxon>Bacillaceae</taxon>
        <taxon>Bacillus</taxon>
    </lineage>
</organism>
<dbReference type="AlphaFoldDB" id="A0A1E5LEQ2"/>
<keyword evidence="3" id="KW-1185">Reference proteome</keyword>
<evidence type="ECO:0000256" key="1">
    <source>
        <dbReference type="SAM" id="Phobius"/>
    </source>
</evidence>
<proteinExistence type="predicted"/>
<evidence type="ECO:0000313" key="3">
    <source>
        <dbReference type="Proteomes" id="UP000095209"/>
    </source>
</evidence>
<reference evidence="2 3" key="1">
    <citation type="submission" date="2016-08" db="EMBL/GenBank/DDBJ databases">
        <title>Genome of Bacillus solimangrovi GH2-4.</title>
        <authorList>
            <person name="Lim S."/>
            <person name="Kim B.-C."/>
        </authorList>
    </citation>
    <scope>NUCLEOTIDE SEQUENCE [LARGE SCALE GENOMIC DNA]</scope>
    <source>
        <strain evidence="2 3">GH2-4</strain>
    </source>
</reference>
<gene>
    <name evidence="2" type="ORF">BFG57_15465</name>
</gene>
<keyword evidence="1" id="KW-0812">Transmembrane</keyword>
<dbReference type="RefSeq" id="WP_069717457.1">
    <property type="nucleotide sequence ID" value="NZ_MJEH01000026.1"/>
</dbReference>
<comment type="caution">
    <text evidence="2">The sequence shown here is derived from an EMBL/GenBank/DDBJ whole genome shotgun (WGS) entry which is preliminary data.</text>
</comment>
<protein>
    <submittedName>
        <fullName evidence="2">Uncharacterized protein</fullName>
    </submittedName>
</protein>
<accession>A0A1E5LEQ2</accession>
<name>A0A1E5LEQ2_9BACI</name>
<dbReference type="STRING" id="1305675.BFG57_15465"/>
<keyword evidence="1" id="KW-0472">Membrane</keyword>
<feature type="transmembrane region" description="Helical" evidence="1">
    <location>
        <begin position="12"/>
        <end position="29"/>
    </location>
</feature>